<proteinExistence type="predicted"/>
<feature type="non-terminal residue" evidence="2">
    <location>
        <position position="118"/>
    </location>
</feature>
<evidence type="ECO:0000256" key="1">
    <source>
        <dbReference type="SAM" id="MobiDB-lite"/>
    </source>
</evidence>
<sequence>MSLIFRISRPTTRQFSLTSQRTFIASNIRALKESDRDTNDKAIDYDKHKQDLLKKQKEGKGHWKSELGSNSEEAVKADRSHVGGKDGHSQEAIKELQNRTAGHAEKKHKYGTSQDDGL</sequence>
<evidence type="ECO:0000313" key="2">
    <source>
        <dbReference type="EMBL" id="RFU31386.1"/>
    </source>
</evidence>
<feature type="compositionally biased region" description="Basic and acidic residues" evidence="1">
    <location>
        <begin position="73"/>
        <end position="97"/>
    </location>
</feature>
<dbReference type="OrthoDB" id="529205at2759"/>
<dbReference type="EMBL" id="NCSJ02000076">
    <property type="protein sequence ID" value="RFU31386.1"/>
    <property type="molecule type" value="Genomic_DNA"/>
</dbReference>
<feature type="region of interest" description="Disordered" evidence="1">
    <location>
        <begin position="53"/>
        <end position="118"/>
    </location>
</feature>
<organism evidence="2 3">
    <name type="scientific">Scytalidium lignicola</name>
    <name type="common">Hyphomycete</name>
    <dbReference type="NCBI Taxonomy" id="5539"/>
    <lineage>
        <taxon>Eukaryota</taxon>
        <taxon>Fungi</taxon>
        <taxon>Dikarya</taxon>
        <taxon>Ascomycota</taxon>
        <taxon>Pezizomycotina</taxon>
        <taxon>Leotiomycetes</taxon>
        <taxon>Leotiomycetes incertae sedis</taxon>
        <taxon>Scytalidium</taxon>
    </lineage>
</organism>
<dbReference type="Proteomes" id="UP000258309">
    <property type="component" value="Unassembled WGS sequence"/>
</dbReference>
<dbReference type="AlphaFoldDB" id="A0A3E2HD94"/>
<comment type="caution">
    <text evidence="2">The sequence shown here is derived from an EMBL/GenBank/DDBJ whole genome shotgun (WGS) entry which is preliminary data.</text>
</comment>
<feature type="compositionally biased region" description="Basic and acidic residues" evidence="1">
    <location>
        <begin position="53"/>
        <end position="65"/>
    </location>
</feature>
<gene>
    <name evidence="2" type="ORF">B7463_g4946</name>
</gene>
<evidence type="ECO:0000313" key="3">
    <source>
        <dbReference type="Proteomes" id="UP000258309"/>
    </source>
</evidence>
<name>A0A3E2HD94_SCYLI</name>
<feature type="non-terminal residue" evidence="2">
    <location>
        <position position="1"/>
    </location>
</feature>
<accession>A0A3E2HD94</accession>
<protein>
    <submittedName>
        <fullName evidence="2">Uncharacterized protein</fullName>
    </submittedName>
</protein>
<reference evidence="2 3" key="1">
    <citation type="submission" date="2018-05" db="EMBL/GenBank/DDBJ databases">
        <title>Draft genome sequence of Scytalidium lignicola DSM 105466, a ubiquitous saprotrophic fungus.</title>
        <authorList>
            <person name="Buettner E."/>
            <person name="Gebauer A.M."/>
            <person name="Hofrichter M."/>
            <person name="Liers C."/>
            <person name="Kellner H."/>
        </authorList>
    </citation>
    <scope>NUCLEOTIDE SEQUENCE [LARGE SCALE GENOMIC DNA]</scope>
    <source>
        <strain evidence="2 3">DSM 105466</strain>
    </source>
</reference>
<keyword evidence="3" id="KW-1185">Reference proteome</keyword>
<dbReference type="OMA" id="ETHERHK"/>